<evidence type="ECO:0000313" key="5">
    <source>
        <dbReference type="EMBL" id="HJC74939.1"/>
    </source>
</evidence>
<dbReference type="AlphaFoldDB" id="A0A9D2Q8N2"/>
<dbReference type="GO" id="GO:0009307">
    <property type="term" value="P:DNA restriction-modification system"/>
    <property type="evidence" value="ECO:0007669"/>
    <property type="project" value="UniProtKB-KW"/>
</dbReference>
<dbReference type="GO" id="GO:0003677">
    <property type="term" value="F:DNA binding"/>
    <property type="evidence" value="ECO:0007669"/>
    <property type="project" value="UniProtKB-KW"/>
</dbReference>
<comment type="similarity">
    <text evidence="1">Belongs to the type-I restriction system S methylase family.</text>
</comment>
<evidence type="ECO:0000256" key="3">
    <source>
        <dbReference type="ARBA" id="ARBA00023125"/>
    </source>
</evidence>
<dbReference type="GO" id="GO:0004519">
    <property type="term" value="F:endonuclease activity"/>
    <property type="evidence" value="ECO:0007669"/>
    <property type="project" value="UniProtKB-KW"/>
</dbReference>
<comment type="caution">
    <text evidence="5">The sequence shown here is derived from an EMBL/GenBank/DDBJ whole genome shotgun (WGS) entry which is preliminary data.</text>
</comment>
<dbReference type="Gene3D" id="3.90.220.20">
    <property type="entry name" value="DNA methylase specificity domains"/>
    <property type="match status" value="2"/>
</dbReference>
<feature type="domain" description="Type I restriction modification DNA specificity" evidence="4">
    <location>
        <begin position="210"/>
        <end position="389"/>
    </location>
</feature>
<dbReference type="SUPFAM" id="SSF116734">
    <property type="entry name" value="DNA methylase specificity domain"/>
    <property type="match status" value="2"/>
</dbReference>
<dbReference type="Pfam" id="PF01420">
    <property type="entry name" value="Methylase_S"/>
    <property type="match status" value="1"/>
</dbReference>
<sequence>MGKPIIRFKGYEDDWEQRKLGELAVFNPKEELPDEFEYVDLESVVGTEMLFHRTENKATAPSRAQRLAHTGDLFYQTVRPYQKNNYLFEKPDKHYVFSTGYAQLRPFIDGYFLLALVQNGQFVKVVLDNCTGTSYPAINSNDLAKIEVFSPTDENEHHQIGAYFRHLDHLITLHQRKCEQTKKLKKYMLQNMFPQNEEKVPKIRFEGFTDDWEQRKVTELGEIYIGLVTTMTAHYTDKGALLIRNSDIRDGYFEFGDNPIYLDEEFVEQNSSRKHQVGDVITVHTGDIGTSAVITENEADSIGFATIVTRPDTKKTIPKYLCAYLNTDTHKRFAMRISTGDGRNNYNLKDYYNCVVPLPNLEEQRKISDYIQSINHLITLHQRKCDELQKIKKFMLQNMFL</sequence>
<protein>
    <submittedName>
        <fullName evidence="5">Restriction endonuclease subunit S</fullName>
    </submittedName>
</protein>
<evidence type="ECO:0000256" key="2">
    <source>
        <dbReference type="ARBA" id="ARBA00022747"/>
    </source>
</evidence>
<keyword evidence="2" id="KW-0680">Restriction system</keyword>
<name>A0A9D2Q8N2_9FIRM</name>
<evidence type="ECO:0000259" key="4">
    <source>
        <dbReference type="Pfam" id="PF01420"/>
    </source>
</evidence>
<dbReference type="PANTHER" id="PTHR30408">
    <property type="entry name" value="TYPE-1 RESTRICTION ENZYME ECOKI SPECIFICITY PROTEIN"/>
    <property type="match status" value="1"/>
</dbReference>
<keyword evidence="5" id="KW-0540">Nuclease</keyword>
<organism evidence="5 6">
    <name type="scientific">Candidatus Mediterraneibacter faecavium</name>
    <dbReference type="NCBI Taxonomy" id="2838668"/>
    <lineage>
        <taxon>Bacteria</taxon>
        <taxon>Bacillati</taxon>
        <taxon>Bacillota</taxon>
        <taxon>Clostridia</taxon>
        <taxon>Lachnospirales</taxon>
        <taxon>Lachnospiraceae</taxon>
        <taxon>Mediterraneibacter</taxon>
    </lineage>
</organism>
<dbReference type="Proteomes" id="UP000823902">
    <property type="component" value="Unassembled WGS sequence"/>
</dbReference>
<reference evidence="5" key="1">
    <citation type="journal article" date="2021" name="PeerJ">
        <title>Extensive microbial diversity within the chicken gut microbiome revealed by metagenomics and culture.</title>
        <authorList>
            <person name="Gilroy R."/>
            <person name="Ravi A."/>
            <person name="Getino M."/>
            <person name="Pursley I."/>
            <person name="Horton D.L."/>
            <person name="Alikhan N.F."/>
            <person name="Baker D."/>
            <person name="Gharbi K."/>
            <person name="Hall N."/>
            <person name="Watson M."/>
            <person name="Adriaenssens E.M."/>
            <person name="Foster-Nyarko E."/>
            <person name="Jarju S."/>
            <person name="Secka A."/>
            <person name="Antonio M."/>
            <person name="Oren A."/>
            <person name="Chaudhuri R.R."/>
            <person name="La Ragione R."/>
            <person name="Hildebrand F."/>
            <person name="Pallen M.J."/>
        </authorList>
    </citation>
    <scope>NUCLEOTIDE SEQUENCE</scope>
    <source>
        <strain evidence="5">CHK196-7946</strain>
    </source>
</reference>
<dbReference type="InterPro" id="IPR052021">
    <property type="entry name" value="Type-I_RS_S_subunit"/>
</dbReference>
<gene>
    <name evidence="5" type="ORF">H9697_08355</name>
</gene>
<dbReference type="PANTHER" id="PTHR30408:SF12">
    <property type="entry name" value="TYPE I RESTRICTION ENZYME MJAVIII SPECIFICITY SUBUNIT"/>
    <property type="match status" value="1"/>
</dbReference>
<evidence type="ECO:0000313" key="6">
    <source>
        <dbReference type="Proteomes" id="UP000823902"/>
    </source>
</evidence>
<dbReference type="InterPro" id="IPR000055">
    <property type="entry name" value="Restrct_endonuc_typeI_TRD"/>
</dbReference>
<dbReference type="EMBL" id="DWVY01000044">
    <property type="protein sequence ID" value="HJC74939.1"/>
    <property type="molecule type" value="Genomic_DNA"/>
</dbReference>
<keyword evidence="3" id="KW-0238">DNA-binding</keyword>
<proteinExistence type="inferred from homology"/>
<accession>A0A9D2Q8N2</accession>
<reference evidence="5" key="2">
    <citation type="submission" date="2021-04" db="EMBL/GenBank/DDBJ databases">
        <authorList>
            <person name="Gilroy R."/>
        </authorList>
    </citation>
    <scope>NUCLEOTIDE SEQUENCE</scope>
    <source>
        <strain evidence="5">CHK196-7946</strain>
    </source>
</reference>
<keyword evidence="5" id="KW-0255">Endonuclease</keyword>
<evidence type="ECO:0000256" key="1">
    <source>
        <dbReference type="ARBA" id="ARBA00010923"/>
    </source>
</evidence>
<dbReference type="Gene3D" id="1.10.287.1120">
    <property type="entry name" value="Bipartite methylase S protein"/>
    <property type="match status" value="1"/>
</dbReference>
<dbReference type="InterPro" id="IPR044946">
    <property type="entry name" value="Restrct_endonuc_typeI_TRD_sf"/>
</dbReference>
<keyword evidence="5" id="KW-0378">Hydrolase</keyword>